<feature type="region of interest" description="Disordered" evidence="1">
    <location>
        <begin position="242"/>
        <end position="269"/>
    </location>
</feature>
<feature type="domain" description="Pyrrolo-quinoline quinone repeat" evidence="2">
    <location>
        <begin position="93"/>
        <end position="252"/>
    </location>
</feature>
<evidence type="ECO:0000256" key="1">
    <source>
        <dbReference type="SAM" id="MobiDB-lite"/>
    </source>
</evidence>
<dbReference type="Gene3D" id="2.130.10.10">
    <property type="entry name" value="YVTN repeat-like/Quinoprotein amine dehydrogenase"/>
    <property type="match status" value="1"/>
</dbReference>
<organism evidence="3 4">
    <name type="scientific">Actinoplanes italicus</name>
    <dbReference type="NCBI Taxonomy" id="113567"/>
    <lineage>
        <taxon>Bacteria</taxon>
        <taxon>Bacillati</taxon>
        <taxon>Actinomycetota</taxon>
        <taxon>Actinomycetes</taxon>
        <taxon>Micromonosporales</taxon>
        <taxon>Micromonosporaceae</taxon>
        <taxon>Actinoplanes</taxon>
    </lineage>
</organism>
<dbReference type="SUPFAM" id="SSF50998">
    <property type="entry name" value="Quinoprotein alcohol dehydrogenase-like"/>
    <property type="match status" value="2"/>
</dbReference>
<dbReference type="EMBL" id="PVMZ01000002">
    <property type="protein sequence ID" value="PRX24759.1"/>
    <property type="molecule type" value="Genomic_DNA"/>
</dbReference>
<dbReference type="InterPro" id="IPR002372">
    <property type="entry name" value="PQQ_rpt_dom"/>
</dbReference>
<proteinExistence type="predicted"/>
<reference evidence="3 4" key="1">
    <citation type="submission" date="2018-03" db="EMBL/GenBank/DDBJ databases">
        <title>Genomic Encyclopedia of Archaeal and Bacterial Type Strains, Phase II (KMG-II): from individual species to whole genera.</title>
        <authorList>
            <person name="Goeker M."/>
        </authorList>
    </citation>
    <scope>NUCLEOTIDE SEQUENCE [LARGE SCALE GENOMIC DNA]</scope>
    <source>
        <strain evidence="3 4">DSM 43146</strain>
    </source>
</reference>
<evidence type="ECO:0000259" key="2">
    <source>
        <dbReference type="Pfam" id="PF13360"/>
    </source>
</evidence>
<protein>
    <submittedName>
        <fullName evidence="3">Outer membrane protein assembly factor BamB</fullName>
    </submittedName>
</protein>
<dbReference type="PANTHER" id="PTHR34512">
    <property type="entry name" value="CELL SURFACE PROTEIN"/>
    <property type="match status" value="1"/>
</dbReference>
<dbReference type="Pfam" id="PF13360">
    <property type="entry name" value="PQQ_2"/>
    <property type="match status" value="1"/>
</dbReference>
<keyword evidence="4" id="KW-1185">Reference proteome</keyword>
<evidence type="ECO:0000313" key="4">
    <source>
        <dbReference type="Proteomes" id="UP000239415"/>
    </source>
</evidence>
<dbReference type="OrthoDB" id="3757373at2"/>
<dbReference type="AlphaFoldDB" id="A0A2T0KMA0"/>
<comment type="caution">
    <text evidence="3">The sequence shown here is derived from an EMBL/GenBank/DDBJ whole genome shotgun (WGS) entry which is preliminary data.</text>
</comment>
<dbReference type="Proteomes" id="UP000239415">
    <property type="component" value="Unassembled WGS sequence"/>
</dbReference>
<dbReference type="InterPro" id="IPR015943">
    <property type="entry name" value="WD40/YVTN_repeat-like_dom_sf"/>
</dbReference>
<feature type="region of interest" description="Disordered" evidence="1">
    <location>
        <begin position="1"/>
        <end position="27"/>
    </location>
</feature>
<dbReference type="InterPro" id="IPR011047">
    <property type="entry name" value="Quinoprotein_ADH-like_sf"/>
</dbReference>
<accession>A0A2T0KMA0</accession>
<name>A0A2T0KMA0_9ACTN</name>
<dbReference type="PANTHER" id="PTHR34512:SF30">
    <property type="entry name" value="OUTER MEMBRANE PROTEIN ASSEMBLY FACTOR BAMB"/>
    <property type="match status" value="1"/>
</dbReference>
<evidence type="ECO:0000313" key="3">
    <source>
        <dbReference type="EMBL" id="PRX24759.1"/>
    </source>
</evidence>
<dbReference type="RefSeq" id="WP_106316217.1">
    <property type="nucleotide sequence ID" value="NZ_BOMO01000010.1"/>
</dbReference>
<gene>
    <name evidence="3" type="ORF">CLV67_102539</name>
</gene>
<sequence>MTMAVIDLGDVSDSPAGPDDYPDGGRRRKIDRAAAGRWIRGVIAAVAVLALGGSGQPGPPVLHQVWSTPFSDMDAMTVLGGSVFLYRSVPGGESELTAHDLATGTTRWSRRTPGDPIWMTTLPRAGVLLLPTGEELVERQLPDGGYLSYVHSGRLTALDPVTGEQLWEHDGMQTGEETGDSLLLFERAENGRLTTLRLIGTRTGAILWERAAPPLAENVAVLSEAGVPSRVVTASNEGELTMSAFSDGRPQSSGRVPWTPVSAASGEGSQLTTAGGRILVITNGSQQSEVTAYHPDDLRRLWSRVMPGWTYAETCGPLICLGASGNFTSAVDPATGEQRWDFLGNSFNGIPVGEGRLLMSTGDTIPSQAILHVATGRQIGPSVPGYVTFRDRGTGSLMLLRGLYPDPERNAVSRLDPATGRTITFGAIRVTQGRFCDGADRYLACLDSGRLVITAVG</sequence>